<organism evidence="2 3">
    <name type="scientific">Cohaesibacter celericrescens</name>
    <dbReference type="NCBI Taxonomy" id="2067669"/>
    <lineage>
        <taxon>Bacteria</taxon>
        <taxon>Pseudomonadati</taxon>
        <taxon>Pseudomonadota</taxon>
        <taxon>Alphaproteobacteria</taxon>
        <taxon>Hyphomicrobiales</taxon>
        <taxon>Cohaesibacteraceae</taxon>
    </lineage>
</organism>
<dbReference type="EMBL" id="PKUQ01000055">
    <property type="protein sequence ID" value="PLW75025.1"/>
    <property type="molecule type" value="Genomic_DNA"/>
</dbReference>
<comment type="caution">
    <text evidence="2">The sequence shown here is derived from an EMBL/GenBank/DDBJ whole genome shotgun (WGS) entry which is preliminary data.</text>
</comment>
<evidence type="ECO:0000256" key="1">
    <source>
        <dbReference type="SAM" id="Phobius"/>
    </source>
</evidence>
<keyword evidence="1" id="KW-0472">Membrane</keyword>
<keyword evidence="1" id="KW-1133">Transmembrane helix</keyword>
<protein>
    <recommendedName>
        <fullName evidence="4">DUF1344 domain-containing protein</fullName>
    </recommendedName>
</protein>
<keyword evidence="1" id="KW-0812">Transmembrane</keyword>
<keyword evidence="3" id="KW-1185">Reference proteome</keyword>
<dbReference type="AlphaFoldDB" id="A0A2N5XKM7"/>
<proteinExistence type="predicted"/>
<evidence type="ECO:0000313" key="2">
    <source>
        <dbReference type="EMBL" id="PLW75025.1"/>
    </source>
</evidence>
<dbReference type="Proteomes" id="UP000234881">
    <property type="component" value="Unassembled WGS sequence"/>
</dbReference>
<accession>A0A2N5XKM7</accession>
<reference evidence="2 3" key="1">
    <citation type="submission" date="2018-01" db="EMBL/GenBank/DDBJ databases">
        <title>The draft genome sequence of Cohaesibacter sp. H1304.</title>
        <authorList>
            <person name="Wang N.-N."/>
            <person name="Du Z.-J."/>
        </authorList>
    </citation>
    <scope>NUCLEOTIDE SEQUENCE [LARGE SCALE GENOMIC DNA]</scope>
    <source>
        <strain evidence="2 3">H1304</strain>
    </source>
</reference>
<gene>
    <name evidence="2" type="ORF">C0081_22260</name>
</gene>
<sequence>MATKAITVAQNKAIAIKIKTKIEHWNFILDPCQSVCSVAKSVRICGIYMAFYNAGNFRLATSKIRCKCRCWNRSIGAKATIDSLFVFLEKLTMRKVLMPFWAAAMMLIALPAYAETYTGVVDTVDMETGILILDQDIEIVVPEDVDMPELQAGTVVTVEYDTVGEDKLATKITLSE</sequence>
<evidence type="ECO:0008006" key="4">
    <source>
        <dbReference type="Google" id="ProtNLM"/>
    </source>
</evidence>
<feature type="transmembrane region" description="Helical" evidence="1">
    <location>
        <begin position="96"/>
        <end position="114"/>
    </location>
</feature>
<evidence type="ECO:0000313" key="3">
    <source>
        <dbReference type="Proteomes" id="UP000234881"/>
    </source>
</evidence>
<name>A0A2N5XKM7_9HYPH</name>